<keyword evidence="1" id="KW-1133">Transmembrane helix</keyword>
<comment type="caution">
    <text evidence="2">The sequence shown here is derived from an EMBL/GenBank/DDBJ whole genome shotgun (WGS) entry which is preliminary data.</text>
</comment>
<keyword evidence="1" id="KW-0812">Transmembrane</keyword>
<proteinExistence type="predicted"/>
<name>A0A1G2BZT7_9BACT</name>
<protein>
    <submittedName>
        <fullName evidence="2">Uncharacterized protein</fullName>
    </submittedName>
</protein>
<gene>
    <name evidence="2" type="ORF">A2406_00240</name>
</gene>
<dbReference type="Proteomes" id="UP000177626">
    <property type="component" value="Unassembled WGS sequence"/>
</dbReference>
<dbReference type="EMBL" id="MHKQ01000013">
    <property type="protein sequence ID" value="OGY94049.1"/>
    <property type="molecule type" value="Genomic_DNA"/>
</dbReference>
<reference evidence="2 3" key="1">
    <citation type="journal article" date="2016" name="Nat. Commun.">
        <title>Thousands of microbial genomes shed light on interconnected biogeochemical processes in an aquifer system.</title>
        <authorList>
            <person name="Anantharaman K."/>
            <person name="Brown C.T."/>
            <person name="Hug L.A."/>
            <person name="Sharon I."/>
            <person name="Castelle C.J."/>
            <person name="Probst A.J."/>
            <person name="Thomas B.C."/>
            <person name="Singh A."/>
            <person name="Wilkins M.J."/>
            <person name="Karaoz U."/>
            <person name="Brodie E.L."/>
            <person name="Williams K.H."/>
            <person name="Hubbard S.S."/>
            <person name="Banfield J.F."/>
        </authorList>
    </citation>
    <scope>NUCLEOTIDE SEQUENCE [LARGE SCALE GENOMIC DNA]</scope>
</reference>
<organism evidence="2 3">
    <name type="scientific">Candidatus Komeilibacteria bacterium RIFOXYC1_FULL_37_11</name>
    <dbReference type="NCBI Taxonomy" id="1798555"/>
    <lineage>
        <taxon>Bacteria</taxon>
        <taxon>Candidatus Komeiliibacteriota</taxon>
    </lineage>
</organism>
<evidence type="ECO:0000313" key="3">
    <source>
        <dbReference type="Proteomes" id="UP000177626"/>
    </source>
</evidence>
<dbReference type="AlphaFoldDB" id="A0A1G2BZT7"/>
<keyword evidence="1" id="KW-0472">Membrane</keyword>
<sequence length="199" mass="22035">MKKITLGVFLVALFLVPAIVLARVGVGVGTGKIIIEEGLNPGQSYLLPNFSVSNTGDEVANYASGIEYKQGIKELNPDKEWFSIEPRVFRLEPGDMQNVEVRLNIPIKVTPGDYFAFVEAHPVVDTKTPGANINVAAASKLYFTIKPANIFQGIYYKTVSFFVDNAPWTYIVLGVLILALIVTFFRQKFNFNISIGKKK</sequence>
<feature type="transmembrane region" description="Helical" evidence="1">
    <location>
        <begin position="167"/>
        <end position="185"/>
    </location>
</feature>
<evidence type="ECO:0000256" key="1">
    <source>
        <dbReference type="SAM" id="Phobius"/>
    </source>
</evidence>
<evidence type="ECO:0000313" key="2">
    <source>
        <dbReference type="EMBL" id="OGY94049.1"/>
    </source>
</evidence>
<accession>A0A1G2BZT7</accession>